<dbReference type="PANTHER" id="PTHR42852">
    <property type="entry name" value="THIOL:DISULFIDE INTERCHANGE PROTEIN DSBE"/>
    <property type="match status" value="1"/>
</dbReference>
<dbReference type="PANTHER" id="PTHR42852:SF17">
    <property type="entry name" value="THIOREDOXIN-LIKE PROTEIN HI_1115"/>
    <property type="match status" value="1"/>
</dbReference>
<dbReference type="InterPro" id="IPR013766">
    <property type="entry name" value="Thioredoxin_domain"/>
</dbReference>
<feature type="domain" description="Thioredoxin" evidence="3">
    <location>
        <begin position="61"/>
        <end position="198"/>
    </location>
</feature>
<dbReference type="RefSeq" id="WP_073221560.1">
    <property type="nucleotide sequence ID" value="NZ_FNNS01000032.1"/>
</dbReference>
<keyword evidence="1" id="KW-0676">Redox-active center</keyword>
<dbReference type="EMBL" id="FQYV01000033">
    <property type="protein sequence ID" value="SHJ93093.1"/>
    <property type="molecule type" value="Genomic_DNA"/>
</dbReference>
<sequence length="198" mass="22630">MNKKLKKNLIEYGIFGVIILGLYISGLHTEVIGFAQRGLLATGAMNPDVAQVEKELTAVDNLVTKADFNMTLINSKGEKVTMEQYRGKVIFINIWATWCPPCVAEMPSINAMYNDIDKDKIEVLMISFDQKFEKAIQFKDRKNFDFEVHKVIGRLPQMYNTNSIPTTYIIDSKGNLVFTHQGMADYNRQDFKDFLKSL</sequence>
<gene>
    <name evidence="4" type="ORF">SAMN04487908_1337</name>
</gene>
<keyword evidence="5" id="KW-1185">Reference proteome</keyword>
<dbReference type="Gene3D" id="3.40.30.10">
    <property type="entry name" value="Glutaredoxin"/>
    <property type="match status" value="1"/>
</dbReference>
<dbReference type="CDD" id="cd02966">
    <property type="entry name" value="TlpA_like_family"/>
    <property type="match status" value="1"/>
</dbReference>
<dbReference type="SUPFAM" id="SSF52833">
    <property type="entry name" value="Thioredoxin-like"/>
    <property type="match status" value="1"/>
</dbReference>
<evidence type="ECO:0000313" key="4">
    <source>
        <dbReference type="EMBL" id="SHJ93093.1"/>
    </source>
</evidence>
<dbReference type="InterPro" id="IPR036249">
    <property type="entry name" value="Thioredoxin-like_sf"/>
</dbReference>
<reference evidence="5" key="1">
    <citation type="submission" date="2016-11" db="EMBL/GenBank/DDBJ databases">
        <authorList>
            <person name="Varghese N."/>
            <person name="Submissions S."/>
        </authorList>
    </citation>
    <scope>NUCLEOTIDE SEQUENCE [LARGE SCALE GENOMIC DNA]</scope>
    <source>
        <strain evidence="5">DSM 26349</strain>
    </source>
</reference>
<dbReference type="AlphaFoldDB" id="A0A1M6NBN9"/>
<dbReference type="Proteomes" id="UP000184172">
    <property type="component" value="Unassembled WGS sequence"/>
</dbReference>
<keyword evidence="2" id="KW-0472">Membrane</keyword>
<evidence type="ECO:0000256" key="2">
    <source>
        <dbReference type="SAM" id="Phobius"/>
    </source>
</evidence>
<keyword evidence="2" id="KW-1133">Transmembrane helix</keyword>
<protein>
    <submittedName>
        <fullName evidence="4">Peroxiredoxin</fullName>
    </submittedName>
</protein>
<organism evidence="4 5">
    <name type="scientific">Aequorivita viscosa</name>
    <dbReference type="NCBI Taxonomy" id="797419"/>
    <lineage>
        <taxon>Bacteria</taxon>
        <taxon>Pseudomonadati</taxon>
        <taxon>Bacteroidota</taxon>
        <taxon>Flavobacteriia</taxon>
        <taxon>Flavobacteriales</taxon>
        <taxon>Flavobacteriaceae</taxon>
        <taxon>Aequorivita</taxon>
    </lineage>
</organism>
<name>A0A1M6NBN9_9FLAO</name>
<accession>A0A1M6NBN9</accession>
<dbReference type="InterPro" id="IPR000866">
    <property type="entry name" value="AhpC/TSA"/>
</dbReference>
<dbReference type="PROSITE" id="PS00194">
    <property type="entry name" value="THIOREDOXIN_1"/>
    <property type="match status" value="1"/>
</dbReference>
<proteinExistence type="predicted"/>
<dbReference type="InterPro" id="IPR017937">
    <property type="entry name" value="Thioredoxin_CS"/>
</dbReference>
<dbReference type="PROSITE" id="PS51352">
    <property type="entry name" value="THIOREDOXIN_2"/>
    <property type="match status" value="1"/>
</dbReference>
<evidence type="ECO:0000259" key="3">
    <source>
        <dbReference type="PROSITE" id="PS51352"/>
    </source>
</evidence>
<dbReference type="Pfam" id="PF00578">
    <property type="entry name" value="AhpC-TSA"/>
    <property type="match status" value="1"/>
</dbReference>
<dbReference type="STRING" id="797419.SAMN05216556_13223"/>
<dbReference type="InterPro" id="IPR050553">
    <property type="entry name" value="Thioredoxin_ResA/DsbE_sf"/>
</dbReference>
<dbReference type="GO" id="GO:0016209">
    <property type="term" value="F:antioxidant activity"/>
    <property type="evidence" value="ECO:0007669"/>
    <property type="project" value="InterPro"/>
</dbReference>
<keyword evidence="2" id="KW-0812">Transmembrane</keyword>
<feature type="transmembrane region" description="Helical" evidence="2">
    <location>
        <begin position="12"/>
        <end position="35"/>
    </location>
</feature>
<dbReference type="OrthoDB" id="9815205at2"/>
<evidence type="ECO:0000313" key="5">
    <source>
        <dbReference type="Proteomes" id="UP000184172"/>
    </source>
</evidence>
<evidence type="ECO:0000256" key="1">
    <source>
        <dbReference type="ARBA" id="ARBA00023284"/>
    </source>
</evidence>
<dbReference type="GO" id="GO:0016491">
    <property type="term" value="F:oxidoreductase activity"/>
    <property type="evidence" value="ECO:0007669"/>
    <property type="project" value="InterPro"/>
</dbReference>